<dbReference type="AlphaFoldDB" id="A0A8X6QUT6"/>
<feature type="region of interest" description="Disordered" evidence="1">
    <location>
        <begin position="1"/>
        <end position="23"/>
    </location>
</feature>
<comment type="caution">
    <text evidence="2">The sequence shown here is derived from an EMBL/GenBank/DDBJ whole genome shotgun (WGS) entry which is preliminary data.</text>
</comment>
<evidence type="ECO:0000313" key="3">
    <source>
        <dbReference type="Proteomes" id="UP000887013"/>
    </source>
</evidence>
<dbReference type="EMBL" id="BMAW01084875">
    <property type="protein sequence ID" value="GFU40469.1"/>
    <property type="molecule type" value="Genomic_DNA"/>
</dbReference>
<evidence type="ECO:0000313" key="2">
    <source>
        <dbReference type="EMBL" id="GFU40469.1"/>
    </source>
</evidence>
<gene>
    <name evidence="2" type="ORF">NPIL_65221</name>
</gene>
<keyword evidence="3" id="KW-1185">Reference proteome</keyword>
<feature type="compositionally biased region" description="Polar residues" evidence="1">
    <location>
        <begin position="1"/>
        <end position="22"/>
    </location>
</feature>
<evidence type="ECO:0000256" key="1">
    <source>
        <dbReference type="SAM" id="MobiDB-lite"/>
    </source>
</evidence>
<feature type="non-terminal residue" evidence="2">
    <location>
        <position position="1"/>
    </location>
</feature>
<dbReference type="Proteomes" id="UP000887013">
    <property type="component" value="Unassembled WGS sequence"/>
</dbReference>
<name>A0A8X6QUT6_NEPPI</name>
<proteinExistence type="predicted"/>
<organism evidence="2 3">
    <name type="scientific">Nephila pilipes</name>
    <name type="common">Giant wood spider</name>
    <name type="synonym">Nephila maculata</name>
    <dbReference type="NCBI Taxonomy" id="299642"/>
    <lineage>
        <taxon>Eukaryota</taxon>
        <taxon>Metazoa</taxon>
        <taxon>Ecdysozoa</taxon>
        <taxon>Arthropoda</taxon>
        <taxon>Chelicerata</taxon>
        <taxon>Arachnida</taxon>
        <taxon>Araneae</taxon>
        <taxon>Araneomorphae</taxon>
        <taxon>Entelegynae</taxon>
        <taxon>Araneoidea</taxon>
        <taxon>Nephilidae</taxon>
        <taxon>Nephila</taxon>
    </lineage>
</organism>
<sequence length="52" mass="5811">VVLFYSQENRNSTDGNESSSEDSILGDIRISSSLLQEGTSENVSERNRETFL</sequence>
<accession>A0A8X6QUT6</accession>
<protein>
    <submittedName>
        <fullName evidence="2">Uncharacterized protein</fullName>
    </submittedName>
</protein>
<reference evidence="2" key="1">
    <citation type="submission" date="2020-08" db="EMBL/GenBank/DDBJ databases">
        <title>Multicomponent nature underlies the extraordinary mechanical properties of spider dragline silk.</title>
        <authorList>
            <person name="Kono N."/>
            <person name="Nakamura H."/>
            <person name="Mori M."/>
            <person name="Yoshida Y."/>
            <person name="Ohtoshi R."/>
            <person name="Malay A.D."/>
            <person name="Moran D.A.P."/>
            <person name="Tomita M."/>
            <person name="Numata K."/>
            <person name="Arakawa K."/>
        </authorList>
    </citation>
    <scope>NUCLEOTIDE SEQUENCE</scope>
</reference>